<keyword evidence="1" id="KW-0732">Signal</keyword>
<dbReference type="RefSeq" id="XP_067717483.1">
    <property type="nucleotide sequence ID" value="XM_067861382.1"/>
</dbReference>
<dbReference type="Gene3D" id="3.40.50.1000">
    <property type="entry name" value="HAD superfamily/HAD-like"/>
    <property type="match status" value="1"/>
</dbReference>
<dbReference type="GeneID" id="94196895"/>
<dbReference type="EMBL" id="BPLF01000004">
    <property type="protein sequence ID" value="GIX65414.1"/>
    <property type="molecule type" value="Genomic_DNA"/>
</dbReference>
<protein>
    <submittedName>
        <fullName evidence="2">Haloacid dehalogenase-like hydrolase family member protein</fullName>
    </submittedName>
</protein>
<dbReference type="GO" id="GO:0005829">
    <property type="term" value="C:cytosol"/>
    <property type="evidence" value="ECO:0007669"/>
    <property type="project" value="TreeGrafter"/>
</dbReference>
<dbReference type="GO" id="GO:0000287">
    <property type="term" value="F:magnesium ion binding"/>
    <property type="evidence" value="ECO:0007669"/>
    <property type="project" value="TreeGrafter"/>
</dbReference>
<keyword evidence="2" id="KW-0378">Hydrolase</keyword>
<feature type="chain" id="PRO_5043450295" evidence="1">
    <location>
        <begin position="19"/>
        <end position="303"/>
    </location>
</feature>
<reference evidence="2 3" key="1">
    <citation type="submission" date="2021-06" db="EMBL/GenBank/DDBJ databases">
        <title>Genome sequence of Babesia caballi.</title>
        <authorList>
            <person name="Yamagishi J."/>
            <person name="Kidaka T."/>
            <person name="Ochi A."/>
        </authorList>
    </citation>
    <scope>NUCLEOTIDE SEQUENCE [LARGE SCALE GENOMIC DNA]</scope>
    <source>
        <strain evidence="2">USDA-D6B2</strain>
    </source>
</reference>
<dbReference type="Gene3D" id="3.30.1240.10">
    <property type="match status" value="1"/>
</dbReference>
<dbReference type="SUPFAM" id="SSF56784">
    <property type="entry name" value="HAD-like"/>
    <property type="match status" value="1"/>
</dbReference>
<gene>
    <name evidence="2" type="ORF">BcabD6B2_48490</name>
</gene>
<sequence>MIVAFHFLFFFLVQRIVADDAPNDEFDRLDPKAPKFFAVDIDGTLYTDEGPGMARNVVAFGKAFSRGYNVFLATGRSPRSARNILGENFFLSTGYSGYPGVYLDGALVYDKDGQIIRDDPLKPQFVEKFAKLTAEDCRKYTPIFVTSDIIFTVCPLLKEEACLYESYSDISGIMEVPVESLKYYNIYKIFCMNGVDALNAINATNEDCHMASTSAGLTQILSPTADKAAGVKALLGYFGTDFSNCGCAGDGLNDVELMKAANFSYAVGNAMPAAKSAAKYRVTHTNHTGGVAKILNEVYGIVV</sequence>
<dbReference type="PANTHER" id="PTHR10000">
    <property type="entry name" value="PHOSPHOSERINE PHOSPHATASE"/>
    <property type="match status" value="1"/>
</dbReference>
<organism evidence="2 3">
    <name type="scientific">Babesia caballi</name>
    <dbReference type="NCBI Taxonomy" id="5871"/>
    <lineage>
        <taxon>Eukaryota</taxon>
        <taxon>Sar</taxon>
        <taxon>Alveolata</taxon>
        <taxon>Apicomplexa</taxon>
        <taxon>Aconoidasida</taxon>
        <taxon>Piroplasmida</taxon>
        <taxon>Babesiidae</taxon>
        <taxon>Babesia</taxon>
    </lineage>
</organism>
<dbReference type="AlphaFoldDB" id="A0AAV4M3K6"/>
<name>A0AAV4M3K6_BABCB</name>
<evidence type="ECO:0000256" key="1">
    <source>
        <dbReference type="SAM" id="SignalP"/>
    </source>
</evidence>
<dbReference type="PROSITE" id="PS01228">
    <property type="entry name" value="COF_1"/>
    <property type="match status" value="1"/>
</dbReference>
<dbReference type="InterPro" id="IPR036412">
    <property type="entry name" value="HAD-like_sf"/>
</dbReference>
<proteinExistence type="predicted"/>
<dbReference type="Proteomes" id="UP001497744">
    <property type="component" value="Unassembled WGS sequence"/>
</dbReference>
<dbReference type="GO" id="GO:0016791">
    <property type="term" value="F:phosphatase activity"/>
    <property type="evidence" value="ECO:0007669"/>
    <property type="project" value="TreeGrafter"/>
</dbReference>
<comment type="caution">
    <text evidence="2">The sequence shown here is derived from an EMBL/GenBank/DDBJ whole genome shotgun (WGS) entry which is preliminary data.</text>
</comment>
<feature type="signal peptide" evidence="1">
    <location>
        <begin position="1"/>
        <end position="18"/>
    </location>
</feature>
<accession>A0AAV4M3K6</accession>
<dbReference type="PANTHER" id="PTHR10000:SF8">
    <property type="entry name" value="HAD SUPERFAMILY HYDROLASE-LIKE, TYPE 3"/>
    <property type="match status" value="1"/>
</dbReference>
<keyword evidence="3" id="KW-1185">Reference proteome</keyword>
<dbReference type="InterPro" id="IPR023214">
    <property type="entry name" value="HAD_sf"/>
</dbReference>
<evidence type="ECO:0000313" key="3">
    <source>
        <dbReference type="Proteomes" id="UP001497744"/>
    </source>
</evidence>
<dbReference type="Pfam" id="PF08282">
    <property type="entry name" value="Hydrolase_3"/>
    <property type="match status" value="1"/>
</dbReference>
<evidence type="ECO:0000313" key="2">
    <source>
        <dbReference type="EMBL" id="GIX65414.1"/>
    </source>
</evidence>